<comment type="similarity">
    <text evidence="1 7">Belongs to the folylpolyglutamate synthase family.</text>
</comment>
<dbReference type="OrthoDB" id="9809356at2"/>
<keyword evidence="5 7" id="KW-0067">ATP-binding</keyword>
<evidence type="ECO:0000256" key="2">
    <source>
        <dbReference type="ARBA" id="ARBA00022598"/>
    </source>
</evidence>
<dbReference type="SUPFAM" id="SSF53623">
    <property type="entry name" value="MurD-like peptide ligases, catalytic domain"/>
    <property type="match status" value="1"/>
</dbReference>
<dbReference type="GO" id="GO:0008841">
    <property type="term" value="F:dihydrofolate synthase activity"/>
    <property type="evidence" value="ECO:0007669"/>
    <property type="project" value="TreeGrafter"/>
</dbReference>
<organism evidence="9 10">
    <name type="scientific">Solidesulfovibrio carbinoliphilus subsp. oakridgensis</name>
    <dbReference type="NCBI Taxonomy" id="694327"/>
    <lineage>
        <taxon>Bacteria</taxon>
        <taxon>Pseudomonadati</taxon>
        <taxon>Thermodesulfobacteriota</taxon>
        <taxon>Desulfovibrionia</taxon>
        <taxon>Desulfovibrionales</taxon>
        <taxon>Desulfovibrionaceae</taxon>
        <taxon>Solidesulfovibrio</taxon>
    </lineage>
</organism>
<dbReference type="SUPFAM" id="SSF53244">
    <property type="entry name" value="MurD-like peptide ligases, peptide-binding domain"/>
    <property type="match status" value="1"/>
</dbReference>
<feature type="domain" description="Mur ligase central" evidence="8">
    <location>
        <begin position="52"/>
        <end position="271"/>
    </location>
</feature>
<keyword evidence="6" id="KW-0460">Magnesium</keyword>
<dbReference type="Gene3D" id="3.40.1190.10">
    <property type="entry name" value="Mur-like, catalytic domain"/>
    <property type="match status" value="1"/>
</dbReference>
<evidence type="ECO:0000256" key="5">
    <source>
        <dbReference type="ARBA" id="ARBA00022840"/>
    </source>
</evidence>
<dbReference type="GO" id="GO:0004326">
    <property type="term" value="F:tetrahydrofolylpolyglutamate synthase activity"/>
    <property type="evidence" value="ECO:0007669"/>
    <property type="project" value="UniProtKB-EC"/>
</dbReference>
<evidence type="ECO:0000256" key="6">
    <source>
        <dbReference type="ARBA" id="ARBA00022842"/>
    </source>
</evidence>
<dbReference type="InterPro" id="IPR013221">
    <property type="entry name" value="Mur_ligase_cen"/>
</dbReference>
<keyword evidence="10" id="KW-1185">Reference proteome</keyword>
<dbReference type="AlphaFoldDB" id="G7QD17"/>
<dbReference type="InterPro" id="IPR036615">
    <property type="entry name" value="Mur_ligase_C_dom_sf"/>
</dbReference>
<dbReference type="UniPathway" id="UPA00077">
    <property type="reaction ID" value="UER00157"/>
</dbReference>
<dbReference type="GO" id="GO:0005737">
    <property type="term" value="C:cytoplasm"/>
    <property type="evidence" value="ECO:0007669"/>
    <property type="project" value="TreeGrafter"/>
</dbReference>
<keyword evidence="2 7" id="KW-0436">Ligase</keyword>
<dbReference type="PIRSF" id="PIRSF001563">
    <property type="entry name" value="Folylpolyglu_synth"/>
    <property type="match status" value="1"/>
</dbReference>
<keyword evidence="4 7" id="KW-0547">Nucleotide-binding</keyword>
<evidence type="ECO:0000313" key="10">
    <source>
        <dbReference type="Proteomes" id="UP000004662"/>
    </source>
</evidence>
<dbReference type="Gene3D" id="3.90.190.20">
    <property type="entry name" value="Mur ligase, C-terminal domain"/>
    <property type="match status" value="1"/>
</dbReference>
<dbReference type="PANTHER" id="PTHR11136:SF0">
    <property type="entry name" value="DIHYDROFOLATE SYNTHETASE-RELATED"/>
    <property type="match status" value="1"/>
</dbReference>
<dbReference type="Proteomes" id="UP000004662">
    <property type="component" value="Chromosome"/>
</dbReference>
<gene>
    <name evidence="9" type="ORF">DFW101_0306</name>
</gene>
<evidence type="ECO:0000259" key="8">
    <source>
        <dbReference type="Pfam" id="PF08245"/>
    </source>
</evidence>
<dbReference type="RefSeq" id="WP_009179770.1">
    <property type="nucleotide sequence ID" value="NZ_CM001368.1"/>
</dbReference>
<dbReference type="GO" id="GO:0046872">
    <property type="term" value="F:metal ion binding"/>
    <property type="evidence" value="ECO:0007669"/>
    <property type="project" value="UniProtKB-KW"/>
</dbReference>
<evidence type="ECO:0000256" key="7">
    <source>
        <dbReference type="PIRNR" id="PIRNR001563"/>
    </source>
</evidence>
<sequence length="430" mass="44335">MNPSSSDFTDFAGFEAYLDSLGLFHMDLGPGRMRAALAGLSLTTLPHLAVQVVGTNGKGSTAAFLAAMLAAHGLPTGLYLSPHFVSVRERILMAGRPLPEEDWVAAARTVLEATARGGEAGRLTYFELLTAMAAWLFTDQQAEAAVYEAGLGGAGDATTALGRDLVLFTPIGPDHASIIGPTLADIARDKAGAMVPNGVAVTGAQVPEVMDVLRREADRLGTRLYEASTLAGYDASRRLGRLLRPKALDIPDARLRLAGPHQARNAALALAGFSVCAERLGLAPDPEALARALTETFIPGRLHLLRLPDMVPELLLDAAHNVPALTALAAALAALRLEPAAMIFTCLGDKDLAGMAPLAAGLTTGPIFVPELPGVSRARPAAEVVAALGPGAVAVADPAAALAAVRGLSGTVLACGSMYLLAALFSAPEN</sequence>
<dbReference type="HOGENOM" id="CLU_015869_1_1_7"/>
<dbReference type="NCBIfam" id="TIGR01499">
    <property type="entry name" value="folC"/>
    <property type="match status" value="1"/>
</dbReference>
<dbReference type="Pfam" id="PF08245">
    <property type="entry name" value="Mur_ligase_M"/>
    <property type="match status" value="1"/>
</dbReference>
<dbReference type="STRING" id="694327.DFW101_0306"/>
<dbReference type="GO" id="GO:0046654">
    <property type="term" value="P:tetrahydrofolate biosynthetic process"/>
    <property type="evidence" value="ECO:0007669"/>
    <property type="project" value="UniProtKB-UniPathway"/>
</dbReference>
<dbReference type="EC" id="6.3.2.17" evidence="9"/>
<dbReference type="GO" id="GO:0005524">
    <property type="term" value="F:ATP binding"/>
    <property type="evidence" value="ECO:0007669"/>
    <property type="project" value="UniProtKB-KW"/>
</dbReference>
<evidence type="ECO:0000256" key="4">
    <source>
        <dbReference type="ARBA" id="ARBA00022741"/>
    </source>
</evidence>
<dbReference type="eggNOG" id="COG0285">
    <property type="taxonomic scope" value="Bacteria"/>
</dbReference>
<keyword evidence="3" id="KW-0479">Metal-binding</keyword>
<dbReference type="PANTHER" id="PTHR11136">
    <property type="entry name" value="FOLYLPOLYGLUTAMATE SYNTHASE-RELATED"/>
    <property type="match status" value="1"/>
</dbReference>
<accession>G7QD17</accession>
<dbReference type="InterPro" id="IPR001645">
    <property type="entry name" value="Folylpolyglutamate_synth"/>
</dbReference>
<protein>
    <submittedName>
        <fullName evidence="9">FolC bifunctional protein</fullName>
        <ecNumber evidence="9">6.3.2.17</ecNumber>
    </submittedName>
</protein>
<name>G7QD17_9BACT</name>
<evidence type="ECO:0000313" key="9">
    <source>
        <dbReference type="EMBL" id="EHJ46323.1"/>
    </source>
</evidence>
<dbReference type="EMBL" id="CM001368">
    <property type="protein sequence ID" value="EHJ46323.1"/>
    <property type="molecule type" value="Genomic_DNA"/>
</dbReference>
<proteinExistence type="inferred from homology"/>
<reference evidence="10" key="1">
    <citation type="journal article" date="2015" name="Genome Announc.">
        <title>High-Quality Draft Genome Sequence of Desulfovibrio carbinoliphilus FW-101-2B, an Organic Acid-Oxidizing Sulfate-Reducing Bacterium Isolated from Uranium(VI)-Contaminated Groundwater.</title>
        <authorList>
            <person name="Ramsay B.D."/>
            <person name="Hwang C."/>
            <person name="Woo H.L."/>
            <person name="Carroll S.L."/>
            <person name="Lucas S."/>
            <person name="Han J."/>
            <person name="Lapidus A.L."/>
            <person name="Cheng J.F."/>
            <person name="Goodwin L.A."/>
            <person name="Pitluck S."/>
            <person name="Peters L."/>
            <person name="Chertkov O."/>
            <person name="Held B."/>
            <person name="Detter J.C."/>
            <person name="Han C.S."/>
            <person name="Tapia R."/>
            <person name="Land M.L."/>
            <person name="Hauser L.J."/>
            <person name="Kyrpides N.C."/>
            <person name="Ivanova N.N."/>
            <person name="Mikhailova N."/>
            <person name="Pagani I."/>
            <person name="Woyke T."/>
            <person name="Arkin A.P."/>
            <person name="Dehal P."/>
            <person name="Chivian D."/>
            <person name="Criddle C.S."/>
            <person name="Wu W."/>
            <person name="Chakraborty R."/>
            <person name="Hazen T.C."/>
            <person name="Fields M.W."/>
        </authorList>
    </citation>
    <scope>NUCLEOTIDE SEQUENCE [LARGE SCALE GENOMIC DNA]</scope>
    <source>
        <strain evidence="10">FW-101-2B</strain>
    </source>
</reference>
<evidence type="ECO:0000256" key="1">
    <source>
        <dbReference type="ARBA" id="ARBA00008276"/>
    </source>
</evidence>
<dbReference type="InterPro" id="IPR036565">
    <property type="entry name" value="Mur-like_cat_sf"/>
</dbReference>
<evidence type="ECO:0000256" key="3">
    <source>
        <dbReference type="ARBA" id="ARBA00022723"/>
    </source>
</evidence>